<organism evidence="2 3">
    <name type="scientific">Naganishia liquefaciens</name>
    <dbReference type="NCBI Taxonomy" id="104408"/>
    <lineage>
        <taxon>Eukaryota</taxon>
        <taxon>Fungi</taxon>
        <taxon>Dikarya</taxon>
        <taxon>Basidiomycota</taxon>
        <taxon>Agaricomycotina</taxon>
        <taxon>Tremellomycetes</taxon>
        <taxon>Filobasidiales</taxon>
        <taxon>Filobasidiaceae</taxon>
        <taxon>Naganishia</taxon>
    </lineage>
</organism>
<feature type="compositionally biased region" description="Pro residues" evidence="1">
    <location>
        <begin position="67"/>
        <end position="84"/>
    </location>
</feature>
<evidence type="ECO:0000313" key="2">
    <source>
        <dbReference type="EMBL" id="GHJ88574.1"/>
    </source>
</evidence>
<feature type="region of interest" description="Disordered" evidence="1">
    <location>
        <begin position="197"/>
        <end position="326"/>
    </location>
</feature>
<feature type="compositionally biased region" description="Low complexity" evidence="1">
    <location>
        <begin position="525"/>
        <end position="542"/>
    </location>
</feature>
<proteinExistence type="predicted"/>
<feature type="compositionally biased region" description="Low complexity" evidence="1">
    <location>
        <begin position="151"/>
        <end position="161"/>
    </location>
</feature>
<feature type="region of interest" description="Disordered" evidence="1">
    <location>
        <begin position="1"/>
        <end position="101"/>
    </location>
</feature>
<feature type="compositionally biased region" description="Polar residues" evidence="1">
    <location>
        <begin position="514"/>
        <end position="524"/>
    </location>
</feature>
<reference evidence="2" key="1">
    <citation type="submission" date="2020-07" db="EMBL/GenBank/DDBJ databases">
        <title>Draft Genome Sequence of a Deep-Sea Yeast, Naganishia (Cryptococcus) liquefaciens strain N6.</title>
        <authorList>
            <person name="Han Y.W."/>
            <person name="Kajitani R."/>
            <person name="Morimoto H."/>
            <person name="Parhat M."/>
            <person name="Tsubouchi H."/>
            <person name="Bakenova O."/>
            <person name="Ogata M."/>
            <person name="Argunhan B."/>
            <person name="Aoki R."/>
            <person name="Kajiwara S."/>
            <person name="Itoh T."/>
            <person name="Iwasaki H."/>
        </authorList>
    </citation>
    <scope>NUCLEOTIDE SEQUENCE</scope>
    <source>
        <strain evidence="2">N6</strain>
    </source>
</reference>
<gene>
    <name evidence="2" type="ORF">NliqN6_4976</name>
</gene>
<evidence type="ECO:0000256" key="1">
    <source>
        <dbReference type="SAM" id="MobiDB-lite"/>
    </source>
</evidence>
<name>A0A8H3TWW1_9TREE</name>
<feature type="compositionally biased region" description="Low complexity" evidence="1">
    <location>
        <begin position="221"/>
        <end position="242"/>
    </location>
</feature>
<feature type="compositionally biased region" description="Low complexity" evidence="1">
    <location>
        <begin position="289"/>
        <end position="300"/>
    </location>
</feature>
<keyword evidence="3" id="KW-1185">Reference proteome</keyword>
<feature type="compositionally biased region" description="Polar residues" evidence="1">
    <location>
        <begin position="398"/>
        <end position="408"/>
    </location>
</feature>
<feature type="region of interest" description="Disordered" evidence="1">
    <location>
        <begin position="469"/>
        <end position="576"/>
    </location>
</feature>
<accession>A0A8H3TWW1</accession>
<dbReference type="AlphaFoldDB" id="A0A8H3TWW1"/>
<feature type="region of interest" description="Disordered" evidence="1">
    <location>
        <begin position="346"/>
        <end position="429"/>
    </location>
</feature>
<feature type="compositionally biased region" description="Polar residues" evidence="1">
    <location>
        <begin position="310"/>
        <end position="326"/>
    </location>
</feature>
<feature type="compositionally biased region" description="Basic and acidic residues" evidence="1">
    <location>
        <begin position="39"/>
        <end position="57"/>
    </location>
</feature>
<evidence type="ECO:0000313" key="3">
    <source>
        <dbReference type="Proteomes" id="UP000620104"/>
    </source>
</evidence>
<dbReference type="OrthoDB" id="2593947at2759"/>
<protein>
    <submittedName>
        <fullName evidence="2">Uncharacterized protein</fullName>
    </submittedName>
</protein>
<comment type="caution">
    <text evidence="2">The sequence shown here is derived from an EMBL/GenBank/DDBJ whole genome shotgun (WGS) entry which is preliminary data.</text>
</comment>
<feature type="compositionally biased region" description="Low complexity" evidence="1">
    <location>
        <begin position="365"/>
        <end position="379"/>
    </location>
</feature>
<dbReference type="Proteomes" id="UP000620104">
    <property type="component" value="Unassembled WGS sequence"/>
</dbReference>
<feature type="compositionally biased region" description="Polar residues" evidence="1">
    <location>
        <begin position="170"/>
        <end position="179"/>
    </location>
</feature>
<sequence length="655" mass="68780">MRQASAIQPGQDEARMARRASWGNQDAEDDELARMAAEAGRRRSSSETKVAQVEHPRIPPSFAFPQEPQPLTPAPPSPPPPRDPAPFSFGTFRMNSPAPMLGTPTTELASFFEYPLDPVSPAIRRLVANEQIDQPSSLLAPQGFSPALRRTSSTSTVPVSPAGGRRPSVVHSNTASQAEAAQRFSLAATEEDAGETYMTTTPVAGPSASPTRDAPIRRPSDTSSTAPRPAAASSPFPARRSSILGFAHQPLPDAPVPPSLANRVGTTPRRGSISAQQILPLESRDRRQSSIWITSSSLRSATPGGGGARTSFSGSPVTINPGTQDEHTTVSTAYLYQRRASLASTSRGLLSSNAPPATARPPIIPQRQGSVSSVGSSSRESIATLRDTTYDLRPGNARRSSSQESSATVRRMSMPALASPEATEAASWHAQGALRMSLGGQTEERAPGGLSCPAGQAGSRVTERAFTLGQVPGPRGQGVNVKGWASPGERSPRRESSDSETPNRAVRTSHHAICSSSEELSDTMSDPPSASDRSSSASSSADPNRRGFRLSQRAIEARERRRSSRLSTFSSSGAGTALQTIPSEAVVVDFAEARSARSSAGGTDAHDGPRRGIDVSVASVTDEGSPVGGDKIAGGETSAEAITTAFRAFAFPPRR</sequence>
<feature type="region of interest" description="Disordered" evidence="1">
    <location>
        <begin position="617"/>
        <end position="636"/>
    </location>
</feature>
<dbReference type="EMBL" id="BLZA01000030">
    <property type="protein sequence ID" value="GHJ88574.1"/>
    <property type="molecule type" value="Genomic_DNA"/>
</dbReference>
<feature type="region of interest" description="Disordered" evidence="1">
    <location>
        <begin position="133"/>
        <end position="181"/>
    </location>
</feature>